<name>F8AK51_METOI</name>
<dbReference type="InterPro" id="IPR003593">
    <property type="entry name" value="AAA+_ATPase"/>
</dbReference>
<dbReference type="OrthoDB" id="18209at2157"/>
<dbReference type="Pfam" id="PF00005">
    <property type="entry name" value="ABC_tran"/>
    <property type="match status" value="1"/>
</dbReference>
<dbReference type="HOGENOM" id="CLU_000604_1_22_2"/>
<evidence type="ECO:0000256" key="9">
    <source>
        <dbReference type="ARBA" id="ARBA00025157"/>
    </source>
</evidence>
<dbReference type="STRING" id="647113.Metok_1455"/>
<evidence type="ECO:0000313" key="12">
    <source>
        <dbReference type="Proteomes" id="UP000009296"/>
    </source>
</evidence>
<evidence type="ECO:0000256" key="6">
    <source>
        <dbReference type="ARBA" id="ARBA00022840"/>
    </source>
</evidence>
<dbReference type="Proteomes" id="UP000009296">
    <property type="component" value="Chromosome"/>
</dbReference>
<dbReference type="GO" id="GO:0005524">
    <property type="term" value="F:ATP binding"/>
    <property type="evidence" value="ECO:0007669"/>
    <property type="project" value="UniProtKB-KW"/>
</dbReference>
<dbReference type="GO" id="GO:0042626">
    <property type="term" value="F:ATPase-coupled transmembrane transporter activity"/>
    <property type="evidence" value="ECO:0007669"/>
    <property type="project" value="TreeGrafter"/>
</dbReference>
<dbReference type="PROSITE" id="PS00211">
    <property type="entry name" value="ABC_TRANSPORTER_1"/>
    <property type="match status" value="1"/>
</dbReference>
<proteinExistence type="inferred from homology"/>
<evidence type="ECO:0000256" key="2">
    <source>
        <dbReference type="ARBA" id="ARBA00005417"/>
    </source>
</evidence>
<dbReference type="InterPro" id="IPR027417">
    <property type="entry name" value="P-loop_NTPase"/>
</dbReference>
<protein>
    <submittedName>
        <fullName evidence="11">Sulfate-transporting ATPase</fullName>
        <ecNumber evidence="11">3.6.3.25</ecNumber>
    </submittedName>
</protein>
<sequence length="292" mass="33394">MNNEGKEKKEVIFSLNNVGYTYPDGTVALENINMKIYKGEILAIIGSNGAGKTTLLKIIDGLEFPDSGEIYFEGEKLTEKKLRNKEFMKYFRSKVGFVFQDPDIMLFSPTVWDDVAFGPLHLYSKEEALDLTEKTIDELKITNLKDRHPYNISGGEKKKASIASVLSMIPDVILMDEPASYLDPRNKRYIKELIKELNKKSKTIVFVSHDPSLVSIADRCYVLNKTIVYEGSPKEVFSNIELLKNENLDVPEIAKLFKRLQDKFGNEVIPYIPINEDEACELMEKLMKNFKK</sequence>
<dbReference type="GeneID" id="10773611"/>
<dbReference type="GO" id="GO:0043190">
    <property type="term" value="C:ATP-binding cassette (ABC) transporter complex"/>
    <property type="evidence" value="ECO:0007669"/>
    <property type="project" value="TreeGrafter"/>
</dbReference>
<evidence type="ECO:0000256" key="7">
    <source>
        <dbReference type="ARBA" id="ARBA00022967"/>
    </source>
</evidence>
<keyword evidence="11" id="KW-0378">Hydrolase</keyword>
<dbReference type="SMART" id="SM00382">
    <property type="entry name" value="AAA"/>
    <property type="match status" value="1"/>
</dbReference>
<dbReference type="InterPro" id="IPR050095">
    <property type="entry name" value="ECF_ABC_transporter_ATP-bd"/>
</dbReference>
<organism evidence="11 12">
    <name type="scientific">Methanothermococcus okinawensis (strain DSM 14208 / JCM 11175 / IH1)</name>
    <dbReference type="NCBI Taxonomy" id="647113"/>
    <lineage>
        <taxon>Archaea</taxon>
        <taxon>Methanobacteriati</taxon>
        <taxon>Methanobacteriota</taxon>
        <taxon>Methanomada group</taxon>
        <taxon>Methanococci</taxon>
        <taxon>Methanococcales</taxon>
        <taxon>Methanococcaceae</taxon>
        <taxon>Methanothermococcus</taxon>
    </lineage>
</organism>
<dbReference type="eggNOG" id="arCOG00202">
    <property type="taxonomic scope" value="Archaea"/>
</dbReference>
<evidence type="ECO:0000256" key="4">
    <source>
        <dbReference type="ARBA" id="ARBA00022475"/>
    </source>
</evidence>
<accession>F8AK51</accession>
<gene>
    <name evidence="11" type="ordered locus">Metok_1455</name>
</gene>
<keyword evidence="8" id="KW-0472">Membrane</keyword>
<dbReference type="InterPro" id="IPR003439">
    <property type="entry name" value="ABC_transporter-like_ATP-bd"/>
</dbReference>
<comment type="subcellular location">
    <subcellularLocation>
        <location evidence="1">Cell membrane</location>
        <topology evidence="1">Peripheral membrane protein</topology>
    </subcellularLocation>
</comment>
<keyword evidence="6" id="KW-0067">ATP-binding</keyword>
<dbReference type="EC" id="3.6.3.25" evidence="11"/>
<evidence type="ECO:0000313" key="11">
    <source>
        <dbReference type="EMBL" id="AEH07418.1"/>
    </source>
</evidence>
<dbReference type="AlphaFoldDB" id="F8AK51"/>
<dbReference type="RefSeq" id="WP_013867600.1">
    <property type="nucleotide sequence ID" value="NC_015636.1"/>
</dbReference>
<comment type="similarity">
    <text evidence="2">Belongs to the ABC transporter superfamily.</text>
</comment>
<dbReference type="EMBL" id="CP002792">
    <property type="protein sequence ID" value="AEH07418.1"/>
    <property type="molecule type" value="Genomic_DNA"/>
</dbReference>
<dbReference type="InterPro" id="IPR015856">
    <property type="entry name" value="ABC_transpr_CbiO/EcfA_su"/>
</dbReference>
<dbReference type="Gene3D" id="3.40.50.300">
    <property type="entry name" value="P-loop containing nucleotide triphosphate hydrolases"/>
    <property type="match status" value="1"/>
</dbReference>
<evidence type="ECO:0000256" key="8">
    <source>
        <dbReference type="ARBA" id="ARBA00023136"/>
    </source>
</evidence>
<evidence type="ECO:0000256" key="3">
    <source>
        <dbReference type="ARBA" id="ARBA00022448"/>
    </source>
</evidence>
<keyword evidence="4" id="KW-1003">Cell membrane</keyword>
<keyword evidence="7" id="KW-1278">Translocase</keyword>
<evidence type="ECO:0000256" key="1">
    <source>
        <dbReference type="ARBA" id="ARBA00004202"/>
    </source>
</evidence>
<dbReference type="PANTHER" id="PTHR43553:SF27">
    <property type="entry name" value="ENERGY-COUPLING FACTOR TRANSPORTER ATP-BINDING PROTEIN ECFA2"/>
    <property type="match status" value="1"/>
</dbReference>
<evidence type="ECO:0000259" key="10">
    <source>
        <dbReference type="PROSITE" id="PS50893"/>
    </source>
</evidence>
<dbReference type="PROSITE" id="PS50893">
    <property type="entry name" value="ABC_TRANSPORTER_2"/>
    <property type="match status" value="1"/>
</dbReference>
<evidence type="ECO:0000256" key="5">
    <source>
        <dbReference type="ARBA" id="ARBA00022741"/>
    </source>
</evidence>
<dbReference type="PANTHER" id="PTHR43553">
    <property type="entry name" value="HEAVY METAL TRANSPORTER"/>
    <property type="match status" value="1"/>
</dbReference>
<dbReference type="InterPro" id="IPR017871">
    <property type="entry name" value="ABC_transporter-like_CS"/>
</dbReference>
<comment type="function">
    <text evidence="9">Probably part of an ABC transporter complex. Responsible for energy coupling to the transport system.</text>
</comment>
<dbReference type="FunFam" id="3.40.50.300:FF:000224">
    <property type="entry name" value="Energy-coupling factor transporter ATP-binding protein EcfA"/>
    <property type="match status" value="1"/>
</dbReference>
<keyword evidence="5" id="KW-0547">Nucleotide-binding</keyword>
<keyword evidence="12" id="KW-1185">Reference proteome</keyword>
<keyword evidence="3" id="KW-0813">Transport</keyword>
<dbReference type="KEGG" id="mok:Metok_1455"/>
<dbReference type="CDD" id="cd03225">
    <property type="entry name" value="ABC_cobalt_CbiO_domain1"/>
    <property type="match status" value="1"/>
</dbReference>
<dbReference type="GO" id="GO:0016887">
    <property type="term" value="F:ATP hydrolysis activity"/>
    <property type="evidence" value="ECO:0007669"/>
    <property type="project" value="InterPro"/>
</dbReference>
<feature type="domain" description="ABC transporter" evidence="10">
    <location>
        <begin position="13"/>
        <end position="250"/>
    </location>
</feature>
<reference evidence="11" key="1">
    <citation type="submission" date="2011-05" db="EMBL/GenBank/DDBJ databases">
        <title>Complete sequence of chromosome of Methanothermococcus okinawensis IH1.</title>
        <authorList>
            <consortium name="US DOE Joint Genome Institute"/>
            <person name="Lucas S."/>
            <person name="Han J."/>
            <person name="Lapidus A."/>
            <person name="Cheng J.-F."/>
            <person name="Goodwin L."/>
            <person name="Pitluck S."/>
            <person name="Peters L."/>
            <person name="Mikhailova N."/>
            <person name="Held B."/>
            <person name="Han C."/>
            <person name="Tapia R."/>
            <person name="Land M."/>
            <person name="Hauser L."/>
            <person name="Kyrpides N."/>
            <person name="Ivanova N."/>
            <person name="Pagani I."/>
            <person name="Sieprawska-Lupa M."/>
            <person name="Takai K."/>
            <person name="Miyazaki J."/>
            <person name="Whitman W."/>
            <person name="Woyke T."/>
        </authorList>
    </citation>
    <scope>NUCLEOTIDE SEQUENCE [LARGE SCALE GENOMIC DNA]</scope>
    <source>
        <strain evidence="11">IH1</strain>
    </source>
</reference>
<dbReference type="SUPFAM" id="SSF52540">
    <property type="entry name" value="P-loop containing nucleoside triphosphate hydrolases"/>
    <property type="match status" value="1"/>
</dbReference>